<gene>
    <name evidence="2" type="ORF">Micbo1qcDRAFT_225558</name>
</gene>
<feature type="domain" description="Aminoglycoside phosphotransferase" evidence="1">
    <location>
        <begin position="73"/>
        <end position="246"/>
    </location>
</feature>
<dbReference type="PANTHER" id="PTHR21310:SF58">
    <property type="entry name" value="AMINOGLYCOSIDE PHOSPHOTRANSFERASE DOMAIN-CONTAINING PROTEIN"/>
    <property type="match status" value="1"/>
</dbReference>
<evidence type="ECO:0000313" key="3">
    <source>
        <dbReference type="Proteomes" id="UP000070501"/>
    </source>
</evidence>
<dbReference type="InterPro" id="IPR051678">
    <property type="entry name" value="AGP_Transferase"/>
</dbReference>
<dbReference type="EMBL" id="KQ964309">
    <property type="protein sequence ID" value="KXJ84941.1"/>
    <property type="molecule type" value="Genomic_DNA"/>
</dbReference>
<dbReference type="InterPro" id="IPR002575">
    <property type="entry name" value="Aminoglycoside_PTrfase"/>
</dbReference>
<evidence type="ECO:0000259" key="1">
    <source>
        <dbReference type="Pfam" id="PF01636"/>
    </source>
</evidence>
<name>A0A136IJ10_9PEZI</name>
<dbReference type="Gene3D" id="3.90.1200.10">
    <property type="match status" value="1"/>
</dbReference>
<evidence type="ECO:0000313" key="2">
    <source>
        <dbReference type="EMBL" id="KXJ84941.1"/>
    </source>
</evidence>
<dbReference type="Pfam" id="PF01636">
    <property type="entry name" value="APH"/>
    <property type="match status" value="1"/>
</dbReference>
<accession>A0A136IJ10</accession>
<dbReference type="InParanoid" id="A0A136IJ10"/>
<dbReference type="SUPFAM" id="SSF56112">
    <property type="entry name" value="Protein kinase-like (PK-like)"/>
    <property type="match status" value="1"/>
</dbReference>
<proteinExistence type="predicted"/>
<dbReference type="InterPro" id="IPR011009">
    <property type="entry name" value="Kinase-like_dom_sf"/>
</dbReference>
<keyword evidence="3" id="KW-1185">Reference proteome</keyword>
<organism evidence="2 3">
    <name type="scientific">Microdochium bolleyi</name>
    <dbReference type="NCBI Taxonomy" id="196109"/>
    <lineage>
        <taxon>Eukaryota</taxon>
        <taxon>Fungi</taxon>
        <taxon>Dikarya</taxon>
        <taxon>Ascomycota</taxon>
        <taxon>Pezizomycotina</taxon>
        <taxon>Sordariomycetes</taxon>
        <taxon>Xylariomycetidae</taxon>
        <taxon>Xylariales</taxon>
        <taxon>Microdochiaceae</taxon>
        <taxon>Microdochium</taxon>
    </lineage>
</organism>
<dbReference type="Proteomes" id="UP000070501">
    <property type="component" value="Unassembled WGS sequence"/>
</dbReference>
<dbReference type="PANTHER" id="PTHR21310">
    <property type="entry name" value="AMINOGLYCOSIDE PHOSPHOTRANSFERASE-RELATED-RELATED"/>
    <property type="match status" value="1"/>
</dbReference>
<dbReference type="AlphaFoldDB" id="A0A136IJ10"/>
<reference evidence="3" key="1">
    <citation type="submission" date="2016-02" db="EMBL/GenBank/DDBJ databases">
        <title>Draft genome sequence of Microdochium bolleyi, a fungal endophyte of beachgrass.</title>
        <authorList>
            <consortium name="DOE Joint Genome Institute"/>
            <person name="David A.S."/>
            <person name="May G."/>
            <person name="Haridas S."/>
            <person name="Lim J."/>
            <person name="Wang M."/>
            <person name="Labutti K."/>
            <person name="Lipzen A."/>
            <person name="Barry K."/>
            <person name="Grigoriev I.V."/>
        </authorList>
    </citation>
    <scope>NUCLEOTIDE SEQUENCE [LARGE SCALE GENOMIC DNA]</scope>
    <source>
        <strain evidence="3">J235TASD1</strain>
    </source>
</reference>
<protein>
    <recommendedName>
        <fullName evidence="1">Aminoglycoside phosphotransferase domain-containing protein</fullName>
    </recommendedName>
</protein>
<dbReference type="OrthoDB" id="5404599at2759"/>
<sequence length="306" mass="35087">MSDRTLKYCIQTDTETTWIVCDELRLFRVEKPTTTSWSDGNGRFFDICQLSTPTLSSQPVSAQSDFELVHNVAEQSAVWRIGEAYCKVKAKARAGCTPEHVTMDFVCKKNPRTFKTPTALYHQELPEWYIIIVSRLEGDTIAEAWWSMGEKEKDDCIKQMVRVCQEMTTWQSKQGICGVDGLNLSDEFLAFKSDMTSETLIRTCKELKMDCSVFSFYHCDLSPANVIIGPDGSIGIIDWETAGYVPREWYRTKVRVCMGLNFVDRDGDMATEWRRMFQKQLGSEGFGEVAHEWAEWFENKRAKSAS</sequence>